<comment type="caution">
    <text evidence="1">The sequence shown here is derived from an EMBL/GenBank/DDBJ whole genome shotgun (WGS) entry which is preliminary data.</text>
</comment>
<evidence type="ECO:0000313" key="2">
    <source>
        <dbReference type="Proteomes" id="UP001500751"/>
    </source>
</evidence>
<accession>A0ABP5FEC9</accession>
<sequence>MIVGESSAAPVPRLAVVECPPWCTEHAADLELCLSEDIYLDFGDRGPSCEAVNDVRTDLSSSEGTVSVGLIINHRDGHALDFDQAEALAYALLSQVATARGESERARELSQSAFDSTHFAGKRSGERADRSRSHREAIMWLQLGREVEREAIGKALADLGISIPERKPHAVK</sequence>
<reference evidence="2" key="1">
    <citation type="journal article" date="2019" name="Int. J. Syst. Evol. Microbiol.">
        <title>The Global Catalogue of Microorganisms (GCM) 10K type strain sequencing project: providing services to taxonomists for standard genome sequencing and annotation.</title>
        <authorList>
            <consortium name="The Broad Institute Genomics Platform"/>
            <consortium name="The Broad Institute Genome Sequencing Center for Infectious Disease"/>
            <person name="Wu L."/>
            <person name="Ma J."/>
        </authorList>
    </citation>
    <scope>NUCLEOTIDE SEQUENCE [LARGE SCALE GENOMIC DNA]</scope>
    <source>
        <strain evidence="2">JCM 16014</strain>
    </source>
</reference>
<organism evidence="1 2">
    <name type="scientific">Catenulispora yoronensis</name>
    <dbReference type="NCBI Taxonomy" id="450799"/>
    <lineage>
        <taxon>Bacteria</taxon>
        <taxon>Bacillati</taxon>
        <taxon>Actinomycetota</taxon>
        <taxon>Actinomycetes</taxon>
        <taxon>Catenulisporales</taxon>
        <taxon>Catenulisporaceae</taxon>
        <taxon>Catenulispora</taxon>
    </lineage>
</organism>
<dbReference type="Proteomes" id="UP001500751">
    <property type="component" value="Unassembled WGS sequence"/>
</dbReference>
<evidence type="ECO:0000313" key="1">
    <source>
        <dbReference type="EMBL" id="GAA2024927.1"/>
    </source>
</evidence>
<proteinExistence type="predicted"/>
<evidence type="ECO:0008006" key="3">
    <source>
        <dbReference type="Google" id="ProtNLM"/>
    </source>
</evidence>
<dbReference type="EMBL" id="BAAAQN010000010">
    <property type="protein sequence ID" value="GAA2024927.1"/>
    <property type="molecule type" value="Genomic_DNA"/>
</dbReference>
<gene>
    <name evidence="1" type="ORF">GCM10009839_23570</name>
</gene>
<dbReference type="RefSeq" id="WP_344665572.1">
    <property type="nucleotide sequence ID" value="NZ_BAAAQN010000010.1"/>
</dbReference>
<protein>
    <recommendedName>
        <fullName evidence="3">ANTAR domain-containing protein</fullName>
    </recommendedName>
</protein>
<keyword evidence="2" id="KW-1185">Reference proteome</keyword>
<name>A0ABP5FEC9_9ACTN</name>